<evidence type="ECO:0000256" key="1">
    <source>
        <dbReference type="SAM" id="MobiDB-lite"/>
    </source>
</evidence>
<organism evidence="2 3">
    <name type="scientific">Cricetulus griseus</name>
    <name type="common">Chinese hamster</name>
    <name type="synonym">Cricetulus barabensis griseus</name>
    <dbReference type="NCBI Taxonomy" id="10029"/>
    <lineage>
        <taxon>Eukaryota</taxon>
        <taxon>Metazoa</taxon>
        <taxon>Chordata</taxon>
        <taxon>Craniata</taxon>
        <taxon>Vertebrata</taxon>
        <taxon>Euteleostomi</taxon>
        <taxon>Mammalia</taxon>
        <taxon>Eutheria</taxon>
        <taxon>Euarchontoglires</taxon>
        <taxon>Glires</taxon>
        <taxon>Rodentia</taxon>
        <taxon>Myomorpha</taxon>
        <taxon>Muroidea</taxon>
        <taxon>Cricetidae</taxon>
        <taxon>Cricetinae</taxon>
        <taxon>Cricetulus</taxon>
    </lineage>
</organism>
<feature type="region of interest" description="Disordered" evidence="1">
    <location>
        <begin position="1"/>
        <end position="45"/>
    </location>
</feature>
<dbReference type="AlphaFoldDB" id="G3I9E2"/>
<name>G3I9E2_CRIGR</name>
<gene>
    <name evidence="2" type="ORF">I79_020183</name>
</gene>
<proteinExistence type="predicted"/>
<protein>
    <submittedName>
        <fullName evidence="2">Uncharacterized protein</fullName>
    </submittedName>
</protein>
<accession>G3I9E2</accession>
<dbReference type="InParanoid" id="G3I9E2"/>
<dbReference type="Proteomes" id="UP000001075">
    <property type="component" value="Unassembled WGS sequence"/>
</dbReference>
<reference evidence="3" key="1">
    <citation type="journal article" date="2011" name="Nat. Biotechnol.">
        <title>The genomic sequence of the Chinese hamster ovary (CHO)-K1 cell line.</title>
        <authorList>
            <person name="Xu X."/>
            <person name="Nagarajan H."/>
            <person name="Lewis N.E."/>
            <person name="Pan S."/>
            <person name="Cai Z."/>
            <person name="Liu X."/>
            <person name="Chen W."/>
            <person name="Xie M."/>
            <person name="Wang W."/>
            <person name="Hammond S."/>
            <person name="Andersen M.R."/>
            <person name="Neff N."/>
            <person name="Passarelli B."/>
            <person name="Koh W."/>
            <person name="Fan H.C."/>
            <person name="Wang J."/>
            <person name="Gui Y."/>
            <person name="Lee K.H."/>
            <person name="Betenbaugh M.J."/>
            <person name="Quake S.R."/>
            <person name="Famili I."/>
            <person name="Palsson B.O."/>
            <person name="Wang J."/>
        </authorList>
    </citation>
    <scope>NUCLEOTIDE SEQUENCE [LARGE SCALE GENOMIC DNA]</scope>
    <source>
        <strain evidence="3">CHO K1 cell line</strain>
    </source>
</reference>
<evidence type="ECO:0000313" key="2">
    <source>
        <dbReference type="EMBL" id="EGW13784.1"/>
    </source>
</evidence>
<dbReference type="EMBL" id="JH001595">
    <property type="protein sequence ID" value="EGW13784.1"/>
    <property type="molecule type" value="Genomic_DNA"/>
</dbReference>
<sequence>MRRVCSGGDWTNRRPRGLAHPCSVPQSRKAEAKSPQSSDRANYHKTPKTPWILVGMDVNIFVNGVEFNTALEG</sequence>
<evidence type="ECO:0000313" key="3">
    <source>
        <dbReference type="Proteomes" id="UP000001075"/>
    </source>
</evidence>